<reference evidence="1 2" key="1">
    <citation type="journal article" date="2015" name="Sci. Rep.">
        <title>The power of single molecule real-time sequencing technology in the de novo assembly of a eukaryotic genome.</title>
        <authorList>
            <person name="Sakai H."/>
            <person name="Naito K."/>
            <person name="Ogiso-Tanaka E."/>
            <person name="Takahashi Y."/>
            <person name="Iseki K."/>
            <person name="Muto C."/>
            <person name="Satou K."/>
            <person name="Teruya K."/>
            <person name="Shiroma A."/>
            <person name="Shimoji M."/>
            <person name="Hirano T."/>
            <person name="Itoh T."/>
            <person name="Kaga A."/>
            <person name="Tomooka N."/>
        </authorList>
    </citation>
    <scope>NUCLEOTIDE SEQUENCE [LARGE SCALE GENOMIC DNA]</scope>
    <source>
        <strain evidence="2">cv. Shumari</strain>
    </source>
</reference>
<name>A0A0S3QYI8_PHAAN</name>
<organism evidence="1 2">
    <name type="scientific">Vigna angularis var. angularis</name>
    <dbReference type="NCBI Taxonomy" id="157739"/>
    <lineage>
        <taxon>Eukaryota</taxon>
        <taxon>Viridiplantae</taxon>
        <taxon>Streptophyta</taxon>
        <taxon>Embryophyta</taxon>
        <taxon>Tracheophyta</taxon>
        <taxon>Spermatophyta</taxon>
        <taxon>Magnoliopsida</taxon>
        <taxon>eudicotyledons</taxon>
        <taxon>Gunneridae</taxon>
        <taxon>Pentapetalae</taxon>
        <taxon>rosids</taxon>
        <taxon>fabids</taxon>
        <taxon>Fabales</taxon>
        <taxon>Fabaceae</taxon>
        <taxon>Papilionoideae</taxon>
        <taxon>50 kb inversion clade</taxon>
        <taxon>NPAAA clade</taxon>
        <taxon>indigoferoid/millettioid clade</taxon>
        <taxon>Phaseoleae</taxon>
        <taxon>Vigna</taxon>
    </lineage>
</organism>
<keyword evidence="2" id="KW-1185">Reference proteome</keyword>
<dbReference type="AlphaFoldDB" id="A0A0S3QYI8"/>
<sequence>MEVEVRDAPCDSVGRALINGMATARWRRCSEEVVSGYRRDGDVWKPINGEERGAVLSHAWMKNELGVFKPAPYLIFTHP</sequence>
<protein>
    <submittedName>
        <fullName evidence="1">Uncharacterized protein</fullName>
    </submittedName>
</protein>
<dbReference type="Proteomes" id="UP000291084">
    <property type="component" value="Chromosome 1"/>
</dbReference>
<evidence type="ECO:0000313" key="1">
    <source>
        <dbReference type="EMBL" id="BAT73416.1"/>
    </source>
</evidence>
<gene>
    <name evidence="1" type="primary">Vigan.01G089500</name>
    <name evidence="1" type="ORF">VIGAN_01089500</name>
</gene>
<dbReference type="EMBL" id="AP015034">
    <property type="protein sequence ID" value="BAT73416.1"/>
    <property type="molecule type" value="Genomic_DNA"/>
</dbReference>
<evidence type="ECO:0000313" key="2">
    <source>
        <dbReference type="Proteomes" id="UP000291084"/>
    </source>
</evidence>
<proteinExistence type="predicted"/>
<accession>A0A0S3QYI8</accession>